<dbReference type="InterPro" id="IPR036397">
    <property type="entry name" value="RNaseH_sf"/>
</dbReference>
<dbReference type="Proteomes" id="UP000682733">
    <property type="component" value="Unassembled WGS sequence"/>
</dbReference>
<evidence type="ECO:0000313" key="3">
    <source>
        <dbReference type="Proteomes" id="UP000682733"/>
    </source>
</evidence>
<sequence>MERFILKRAMSSHPQLAKLHDENVNHWDEYLPACIFAYNSGQHGTTGYSPFQLMFAREQVLPFDQPTSGITLAKPSDYWAQITHEGRTPTDKSLFSSSPAHNR</sequence>
<dbReference type="EMBL" id="CAJOBA010052350">
    <property type="protein sequence ID" value="CAF4253943.1"/>
    <property type="molecule type" value="Genomic_DNA"/>
</dbReference>
<comment type="caution">
    <text evidence="2">The sequence shown here is derived from an EMBL/GenBank/DDBJ whole genome shotgun (WGS) entry which is preliminary data.</text>
</comment>
<accession>A0A8S2SW79</accession>
<dbReference type="AlphaFoldDB" id="A0A8S2SW79"/>
<dbReference type="Proteomes" id="UP000677228">
    <property type="component" value="Unassembled WGS sequence"/>
</dbReference>
<proteinExistence type="predicted"/>
<organism evidence="2 3">
    <name type="scientific">Didymodactylos carnosus</name>
    <dbReference type="NCBI Taxonomy" id="1234261"/>
    <lineage>
        <taxon>Eukaryota</taxon>
        <taxon>Metazoa</taxon>
        <taxon>Spiralia</taxon>
        <taxon>Gnathifera</taxon>
        <taxon>Rotifera</taxon>
        <taxon>Eurotatoria</taxon>
        <taxon>Bdelloidea</taxon>
        <taxon>Philodinida</taxon>
        <taxon>Philodinidae</taxon>
        <taxon>Didymodactylos</taxon>
    </lineage>
</organism>
<dbReference type="EMBL" id="CAJNOK010030483">
    <property type="protein sequence ID" value="CAF1460580.1"/>
    <property type="molecule type" value="Genomic_DNA"/>
</dbReference>
<protein>
    <recommendedName>
        <fullName evidence="4">Integrase catalytic domain-containing protein</fullName>
    </recommendedName>
</protein>
<gene>
    <name evidence="1" type="ORF">OVA965_LOCUS35221</name>
    <name evidence="2" type="ORF">TMI583_LOCUS36183</name>
</gene>
<reference evidence="2" key="1">
    <citation type="submission" date="2021-02" db="EMBL/GenBank/DDBJ databases">
        <authorList>
            <person name="Nowell W R."/>
        </authorList>
    </citation>
    <scope>NUCLEOTIDE SEQUENCE</scope>
</reference>
<evidence type="ECO:0000313" key="1">
    <source>
        <dbReference type="EMBL" id="CAF1460580.1"/>
    </source>
</evidence>
<dbReference type="SUPFAM" id="SSF53098">
    <property type="entry name" value="Ribonuclease H-like"/>
    <property type="match status" value="1"/>
</dbReference>
<name>A0A8S2SW79_9BILA</name>
<evidence type="ECO:0000313" key="2">
    <source>
        <dbReference type="EMBL" id="CAF4253943.1"/>
    </source>
</evidence>
<dbReference type="InterPro" id="IPR012337">
    <property type="entry name" value="RNaseH-like_sf"/>
</dbReference>
<evidence type="ECO:0008006" key="4">
    <source>
        <dbReference type="Google" id="ProtNLM"/>
    </source>
</evidence>
<dbReference type="Gene3D" id="3.30.420.10">
    <property type="entry name" value="Ribonuclease H-like superfamily/Ribonuclease H"/>
    <property type="match status" value="1"/>
</dbReference>
<dbReference type="GO" id="GO:0003676">
    <property type="term" value="F:nucleic acid binding"/>
    <property type="evidence" value="ECO:0007669"/>
    <property type="project" value="InterPro"/>
</dbReference>